<evidence type="ECO:0000259" key="1">
    <source>
        <dbReference type="PROSITE" id="PS51379"/>
    </source>
</evidence>
<dbReference type="EMBL" id="JAQQAF010000008">
    <property type="protein sequence ID" value="KAJ8464873.1"/>
    <property type="molecule type" value="Genomic_DNA"/>
</dbReference>
<organism evidence="2 3">
    <name type="scientific">Ensete ventricosum</name>
    <name type="common">Abyssinian banana</name>
    <name type="synonym">Musa ensete</name>
    <dbReference type="NCBI Taxonomy" id="4639"/>
    <lineage>
        <taxon>Eukaryota</taxon>
        <taxon>Viridiplantae</taxon>
        <taxon>Streptophyta</taxon>
        <taxon>Embryophyta</taxon>
        <taxon>Tracheophyta</taxon>
        <taxon>Spermatophyta</taxon>
        <taxon>Magnoliopsida</taxon>
        <taxon>Liliopsida</taxon>
        <taxon>Zingiberales</taxon>
        <taxon>Musaceae</taxon>
        <taxon>Ensete</taxon>
    </lineage>
</organism>
<gene>
    <name evidence="2" type="ORF">OPV22_027425</name>
</gene>
<name>A0AAV8PVA8_ENSVE</name>
<dbReference type="PROSITE" id="PS51379">
    <property type="entry name" value="4FE4S_FER_2"/>
    <property type="match status" value="1"/>
</dbReference>
<dbReference type="Proteomes" id="UP001222027">
    <property type="component" value="Unassembled WGS sequence"/>
</dbReference>
<feature type="domain" description="4Fe-4S ferredoxin-type" evidence="1">
    <location>
        <begin position="1"/>
        <end position="31"/>
    </location>
</feature>
<evidence type="ECO:0000313" key="2">
    <source>
        <dbReference type="EMBL" id="KAJ8464873.1"/>
    </source>
</evidence>
<evidence type="ECO:0000313" key="3">
    <source>
        <dbReference type="Proteomes" id="UP001222027"/>
    </source>
</evidence>
<comment type="caution">
    <text evidence="2">The sequence shown here is derived from an EMBL/GenBank/DDBJ whole genome shotgun (WGS) entry which is preliminary data.</text>
</comment>
<dbReference type="AlphaFoldDB" id="A0AAV8PVA8"/>
<dbReference type="InterPro" id="IPR017896">
    <property type="entry name" value="4Fe4S_Fe-S-bd"/>
</dbReference>
<sequence length="87" mass="9881">MQKRDEKKCVRVCGRACVHTCITQSIRGGNNDSMSWLYDLPKTIFSALLDLSMTTKKNPLAYADFPHLLGGNKSREDELYLCPNIRC</sequence>
<protein>
    <recommendedName>
        <fullName evidence="1">4Fe-4S ferredoxin-type domain-containing protein</fullName>
    </recommendedName>
</protein>
<reference evidence="2 3" key="1">
    <citation type="submission" date="2022-12" db="EMBL/GenBank/DDBJ databases">
        <title>Chromosome-scale assembly of the Ensete ventricosum genome.</title>
        <authorList>
            <person name="Dussert Y."/>
            <person name="Stocks J."/>
            <person name="Wendawek A."/>
            <person name="Woldeyes F."/>
            <person name="Nichols R.A."/>
            <person name="Borrell J.S."/>
        </authorList>
    </citation>
    <scope>NUCLEOTIDE SEQUENCE [LARGE SCALE GENOMIC DNA]</scope>
    <source>
        <strain evidence="3">cv. Maze</strain>
        <tissue evidence="2">Seeds</tissue>
    </source>
</reference>
<proteinExistence type="predicted"/>
<keyword evidence="3" id="KW-1185">Reference proteome</keyword>
<accession>A0AAV8PVA8</accession>